<name>A0A1M7ZFX0_9BACT</name>
<dbReference type="STRING" id="1073327.SAMN04488108_2979"/>
<evidence type="ECO:0008006" key="3">
    <source>
        <dbReference type="Google" id="ProtNLM"/>
    </source>
</evidence>
<keyword evidence="2" id="KW-1185">Reference proteome</keyword>
<dbReference type="OrthoDB" id="978691at2"/>
<organism evidence="1 2">
    <name type="scientific">Algoriphagus zhangzhouensis</name>
    <dbReference type="NCBI Taxonomy" id="1073327"/>
    <lineage>
        <taxon>Bacteria</taxon>
        <taxon>Pseudomonadati</taxon>
        <taxon>Bacteroidota</taxon>
        <taxon>Cytophagia</taxon>
        <taxon>Cytophagales</taxon>
        <taxon>Cyclobacteriaceae</taxon>
        <taxon>Algoriphagus</taxon>
    </lineage>
</organism>
<gene>
    <name evidence="1" type="ORF">SAMN04488108_2979</name>
</gene>
<evidence type="ECO:0000313" key="1">
    <source>
        <dbReference type="EMBL" id="SHO63815.1"/>
    </source>
</evidence>
<dbReference type="Proteomes" id="UP000184609">
    <property type="component" value="Unassembled WGS sequence"/>
</dbReference>
<evidence type="ECO:0000313" key="2">
    <source>
        <dbReference type="Proteomes" id="UP000184609"/>
    </source>
</evidence>
<reference evidence="2" key="1">
    <citation type="submission" date="2016-12" db="EMBL/GenBank/DDBJ databases">
        <authorList>
            <person name="Varghese N."/>
            <person name="Submissions S."/>
        </authorList>
    </citation>
    <scope>NUCLEOTIDE SEQUENCE [LARGE SCALE GENOMIC DNA]</scope>
    <source>
        <strain evidence="2">DSM 25035</strain>
    </source>
</reference>
<dbReference type="RefSeq" id="WP_073572614.1">
    <property type="nucleotide sequence ID" value="NZ_FRXN01000004.1"/>
</dbReference>
<dbReference type="AlphaFoldDB" id="A0A1M7ZFX0"/>
<dbReference type="EMBL" id="FRXN01000004">
    <property type="protein sequence ID" value="SHO63815.1"/>
    <property type="molecule type" value="Genomic_DNA"/>
</dbReference>
<protein>
    <recommendedName>
        <fullName evidence="3">ABC transporter ATPase</fullName>
    </recommendedName>
</protein>
<proteinExistence type="predicted"/>
<accession>A0A1M7ZFX0</accession>
<sequence length="162" mass="17978">MYIPFESMPESSRVWLYQSERKFRPEEQSFIAEKLSKFCEGWNVHGNPLPTSFEVLDEQIIVLAVDESQAGASGCSIDSSVRTLREIESQLQVDLTNSGKVSFKSSAGSIVVTPALGIKSKVLAGDIQEETPIINPMIQIKADLPNIWISAGNSWLNKFFPN</sequence>